<evidence type="ECO:0000256" key="5">
    <source>
        <dbReference type="ARBA" id="ARBA00022692"/>
    </source>
</evidence>
<dbReference type="Pfam" id="PF04535">
    <property type="entry name" value="CASP_dom"/>
    <property type="match status" value="1"/>
</dbReference>
<evidence type="ECO:0000256" key="8">
    <source>
        <dbReference type="RuleBase" id="RU361233"/>
    </source>
</evidence>
<comment type="caution">
    <text evidence="8">Lacks conserved residue(s) required for the propagation of feature annotation.</text>
</comment>
<keyword evidence="6 8" id="KW-1133">Transmembrane helix</keyword>
<dbReference type="EMBL" id="JBCNJP010000023">
    <property type="protein sequence ID" value="KAK9057265.1"/>
    <property type="molecule type" value="Genomic_DNA"/>
</dbReference>
<evidence type="ECO:0000256" key="6">
    <source>
        <dbReference type="ARBA" id="ARBA00022989"/>
    </source>
</evidence>
<evidence type="ECO:0000256" key="7">
    <source>
        <dbReference type="ARBA" id="ARBA00023136"/>
    </source>
</evidence>
<evidence type="ECO:0000313" key="11">
    <source>
        <dbReference type="Proteomes" id="UP001408789"/>
    </source>
</evidence>
<dbReference type="NCBIfam" id="TIGR01569">
    <property type="entry name" value="A_tha_TIGR01569"/>
    <property type="match status" value="1"/>
</dbReference>
<evidence type="ECO:0000313" key="10">
    <source>
        <dbReference type="EMBL" id="KAK9057265.1"/>
    </source>
</evidence>
<evidence type="ECO:0000256" key="3">
    <source>
        <dbReference type="ARBA" id="ARBA00011489"/>
    </source>
</evidence>
<dbReference type="GO" id="GO:0005886">
    <property type="term" value="C:plasma membrane"/>
    <property type="evidence" value="ECO:0007669"/>
    <property type="project" value="UniProtKB-SubCell"/>
</dbReference>
<proteinExistence type="inferred from homology"/>
<feature type="domain" description="Casparian strip membrane protein" evidence="9">
    <location>
        <begin position="30"/>
        <end position="121"/>
    </location>
</feature>
<keyword evidence="5 8" id="KW-0812">Transmembrane</keyword>
<dbReference type="PANTHER" id="PTHR36488">
    <property type="entry name" value="CASP-LIKE PROTEIN 1U1"/>
    <property type="match status" value="1"/>
</dbReference>
<comment type="subunit">
    <text evidence="3 8">Homodimer and heterodimers.</text>
</comment>
<comment type="caution">
    <text evidence="10">The sequence shown here is derived from an EMBL/GenBank/DDBJ whole genome shotgun (WGS) entry which is preliminary data.</text>
</comment>
<gene>
    <name evidence="10" type="ORF">SSX86_022100</name>
</gene>
<reference evidence="10 11" key="1">
    <citation type="submission" date="2024-04" db="EMBL/GenBank/DDBJ databases">
        <title>The reference genome of an endangered Asteraceae, Deinandra increscens subsp. villosa, native to the Central Coast of California.</title>
        <authorList>
            <person name="Guilliams M."/>
            <person name="Hasenstab-Lehman K."/>
            <person name="Meyer R."/>
            <person name="Mcevoy S."/>
        </authorList>
    </citation>
    <scope>NUCLEOTIDE SEQUENCE [LARGE SCALE GENOMIC DNA]</scope>
    <source>
        <tissue evidence="10">Leaf</tissue>
    </source>
</reference>
<evidence type="ECO:0000256" key="1">
    <source>
        <dbReference type="ARBA" id="ARBA00004651"/>
    </source>
</evidence>
<name>A0AAP0CIF2_9ASTR</name>
<comment type="subcellular location">
    <subcellularLocation>
        <location evidence="1 8">Cell membrane</location>
        <topology evidence="1 8">Multi-pass membrane protein</topology>
    </subcellularLocation>
</comment>
<evidence type="ECO:0000259" key="9">
    <source>
        <dbReference type="Pfam" id="PF04535"/>
    </source>
</evidence>
<dbReference type="InterPro" id="IPR006459">
    <property type="entry name" value="CASP/CASPL"/>
</dbReference>
<feature type="transmembrane region" description="Helical" evidence="8">
    <location>
        <begin position="113"/>
        <end position="134"/>
    </location>
</feature>
<feature type="transmembrane region" description="Helical" evidence="8">
    <location>
        <begin position="29"/>
        <end position="48"/>
    </location>
</feature>
<keyword evidence="11" id="KW-1185">Reference proteome</keyword>
<dbReference type="InterPro" id="IPR044173">
    <property type="entry name" value="CASPL"/>
</dbReference>
<comment type="similarity">
    <text evidence="2 8">Belongs to the Casparian strip membrane proteins (CASP) family.</text>
</comment>
<protein>
    <recommendedName>
        <fullName evidence="8">CASP-like protein</fullName>
    </recommendedName>
</protein>
<dbReference type="Proteomes" id="UP001408789">
    <property type="component" value="Unassembled WGS sequence"/>
</dbReference>
<organism evidence="10 11">
    <name type="scientific">Deinandra increscens subsp. villosa</name>
    <dbReference type="NCBI Taxonomy" id="3103831"/>
    <lineage>
        <taxon>Eukaryota</taxon>
        <taxon>Viridiplantae</taxon>
        <taxon>Streptophyta</taxon>
        <taxon>Embryophyta</taxon>
        <taxon>Tracheophyta</taxon>
        <taxon>Spermatophyta</taxon>
        <taxon>Magnoliopsida</taxon>
        <taxon>eudicotyledons</taxon>
        <taxon>Gunneridae</taxon>
        <taxon>Pentapetalae</taxon>
        <taxon>asterids</taxon>
        <taxon>campanulids</taxon>
        <taxon>Asterales</taxon>
        <taxon>Asteraceae</taxon>
        <taxon>Asteroideae</taxon>
        <taxon>Heliantheae alliance</taxon>
        <taxon>Madieae</taxon>
        <taxon>Madiinae</taxon>
        <taxon>Deinandra</taxon>
    </lineage>
</organism>
<dbReference type="InterPro" id="IPR006702">
    <property type="entry name" value="CASP_dom"/>
</dbReference>
<evidence type="ECO:0000256" key="4">
    <source>
        <dbReference type="ARBA" id="ARBA00022475"/>
    </source>
</evidence>
<dbReference type="PANTHER" id="PTHR36488:SF8">
    <property type="entry name" value="CASP-LIKE PROTEIN 1U1"/>
    <property type="match status" value="1"/>
</dbReference>
<dbReference type="AlphaFoldDB" id="A0AAP0CIF2"/>
<keyword evidence="4 8" id="KW-1003">Cell membrane</keyword>
<sequence>MDYEWNTQKIPITISDNLPPFNISVTAKWHYLSVNVIACSYSLASMILSMKRKIIGTHLAFLLFDLMMMALLFSANGAATAVGIIGVNGNSHTQWHKVCYIFKRYCHQGAASLAMSFLGSFAFLWLVVFAILNLHKKST</sequence>
<evidence type="ECO:0000256" key="2">
    <source>
        <dbReference type="ARBA" id="ARBA00007651"/>
    </source>
</evidence>
<feature type="transmembrane region" description="Helical" evidence="8">
    <location>
        <begin position="60"/>
        <end position="87"/>
    </location>
</feature>
<accession>A0AAP0CIF2</accession>
<keyword evidence="7 8" id="KW-0472">Membrane</keyword>